<proteinExistence type="predicted"/>
<reference evidence="2" key="1">
    <citation type="submission" date="2018-05" db="EMBL/GenBank/DDBJ databases">
        <title>Micromonospora globispora sp. nov. and Micromonospora rugosa sp. nov., isolated from marine sediment.</title>
        <authorList>
            <person name="Carro L."/>
            <person name="Aysel V."/>
            <person name="Cetin D."/>
            <person name="Igual J.M."/>
            <person name="Klenk H.-P."/>
            <person name="Trujillo M.E."/>
            <person name="Sahin N."/>
        </authorList>
    </citation>
    <scope>NUCLEOTIDE SEQUENCE [LARGE SCALE GENOMIC DNA]</scope>
    <source>
        <strain evidence="2">S2904</strain>
    </source>
</reference>
<dbReference type="RefSeq" id="WP_109947175.1">
    <property type="nucleotide sequence ID" value="NZ_QGSU01000187.1"/>
</dbReference>
<comment type="caution">
    <text evidence="1">The sequence shown here is derived from an EMBL/GenBank/DDBJ whole genome shotgun (WGS) entry which is preliminary data.</text>
</comment>
<name>A0A317JUH8_9ACTN</name>
<dbReference type="EMBL" id="QGSV01000319">
    <property type="protein sequence ID" value="PWU44461.1"/>
    <property type="molecule type" value="Genomic_DNA"/>
</dbReference>
<dbReference type="AlphaFoldDB" id="A0A317JUH8"/>
<evidence type="ECO:0000313" key="2">
    <source>
        <dbReference type="Proteomes" id="UP000245683"/>
    </source>
</evidence>
<dbReference type="OrthoDB" id="9758957at2"/>
<sequence>MGSFDEQALRDFTAQLPDIPVALIAYDVPTTERLGGLAGWVDSVSPDFRRLQPEGAARVFEAGMGV</sequence>
<dbReference type="Proteomes" id="UP000245683">
    <property type="component" value="Unassembled WGS sequence"/>
</dbReference>
<accession>A0A317JUH8</accession>
<keyword evidence="2" id="KW-1185">Reference proteome</keyword>
<evidence type="ECO:0000313" key="1">
    <source>
        <dbReference type="EMBL" id="PWU44461.1"/>
    </source>
</evidence>
<gene>
    <name evidence="1" type="ORF">DLJ46_25875</name>
</gene>
<organism evidence="1 2">
    <name type="scientific">Micromonospora globispora</name>
    <dbReference type="NCBI Taxonomy" id="1450148"/>
    <lineage>
        <taxon>Bacteria</taxon>
        <taxon>Bacillati</taxon>
        <taxon>Actinomycetota</taxon>
        <taxon>Actinomycetes</taxon>
        <taxon>Micromonosporales</taxon>
        <taxon>Micromonosporaceae</taxon>
        <taxon>Micromonospora</taxon>
    </lineage>
</organism>
<protein>
    <submittedName>
        <fullName evidence="1">Uncharacterized protein</fullName>
    </submittedName>
</protein>